<evidence type="ECO:0000313" key="1">
    <source>
        <dbReference type="EMBL" id="HHO58350.1"/>
    </source>
</evidence>
<protein>
    <submittedName>
        <fullName evidence="1">DNA internalization-related competence protein ComEC/Rec2</fullName>
    </submittedName>
</protein>
<dbReference type="EMBL" id="DRNZ01000260">
    <property type="protein sequence ID" value="HHO58350.1"/>
    <property type="molecule type" value="Genomic_DNA"/>
</dbReference>
<gene>
    <name evidence="1" type="ORF">ENJ85_04160</name>
</gene>
<sequence>MTPYAFAAGALLAALAGPWAALALLALPALPKSARWPLALGLGLVLVRLGTLGDPWAERLGERVVLEGELRGGVLHTAPAPLYL</sequence>
<name>A0A7C5WR89_9DEIN</name>
<organism evidence="1">
    <name type="scientific">Oceanithermus profundus</name>
    <dbReference type="NCBI Taxonomy" id="187137"/>
    <lineage>
        <taxon>Bacteria</taxon>
        <taxon>Thermotogati</taxon>
        <taxon>Deinococcota</taxon>
        <taxon>Deinococci</taxon>
        <taxon>Thermales</taxon>
        <taxon>Thermaceae</taxon>
        <taxon>Oceanithermus</taxon>
    </lineage>
</organism>
<proteinExistence type="predicted"/>
<dbReference type="AlphaFoldDB" id="A0A7C5WR89"/>
<comment type="caution">
    <text evidence="1">The sequence shown here is derived from an EMBL/GenBank/DDBJ whole genome shotgun (WGS) entry which is preliminary data.</text>
</comment>
<reference evidence="1" key="1">
    <citation type="journal article" date="2020" name="mSystems">
        <title>Genome- and Community-Level Interaction Insights into Carbon Utilization and Element Cycling Functions of Hydrothermarchaeota in Hydrothermal Sediment.</title>
        <authorList>
            <person name="Zhou Z."/>
            <person name="Liu Y."/>
            <person name="Xu W."/>
            <person name="Pan J."/>
            <person name="Luo Z.H."/>
            <person name="Li M."/>
        </authorList>
    </citation>
    <scope>NUCLEOTIDE SEQUENCE [LARGE SCALE GENOMIC DNA]</scope>
    <source>
        <strain evidence="1">HyVt-523</strain>
    </source>
</reference>
<accession>A0A7C5WR89</accession>
<feature type="non-terminal residue" evidence="1">
    <location>
        <position position="84"/>
    </location>
</feature>
<dbReference type="Proteomes" id="UP000886105">
    <property type="component" value="Unassembled WGS sequence"/>
</dbReference>